<gene>
    <name evidence="2" type="ORF">OXX778_LOCUS7988</name>
</gene>
<evidence type="ECO:0000313" key="3">
    <source>
        <dbReference type="Proteomes" id="UP000663879"/>
    </source>
</evidence>
<dbReference type="Proteomes" id="UP000663879">
    <property type="component" value="Unassembled WGS sequence"/>
</dbReference>
<feature type="compositionally biased region" description="Basic and acidic residues" evidence="1">
    <location>
        <begin position="589"/>
        <end position="634"/>
    </location>
</feature>
<sequence>MSENLPSEDAICRCQALYLGTSLFNTSNKKFNESSLSLSQLQDSISDRYPIDGSNFARGIQTGLTIYPSGIQMEHSSAKDLSSISALFHYPIKSLVYCGALRFINSLDQSDRESRPWKFVPLDTELAQKNENFKNPPLFVVFLKAIDPNTKKQIVECLVFVVGMVKTAMKLIESCQKAFNLTRETVNEFYRKFGNIPVVYCLKNDLNTNDKRILVKKFDEKGYFYATENTPIDLWQLFEENENLYETMSKSKIKAYQQRKEIVENLYSEVRLKNKDSNKIEKKDDFKTDVMEIKNPKVSNKCDETFIDPYEKSDNLIKVEKRVDPMTGQNIYVRYLAEPCSKSATKTYDLPNQVYESESEALCESDEDVKKPPPIIIRQEKTPSPIIVEKYIKKKAPQVIIKEIHVHEPAPPPVKIIQMDNQYDNETLRAPIENCHQLRTRPPPNILGPKAIEYPGQYTLPRQVNGATIRIVNSNNNTNHLTPNGNCVPPPYTDIKSLLNKAYGYPGFDYNVEKQMCRERYPVYSSLNRNYTFNCRPKPEIEYRKFAGNDIYDYNLKPRRLFNDVKKQTVNYSSLKPNQVKRYSSSQPKYDDFKKNYHTKPSDNRKVYADHSRSHATDKTSYRSRPLENIDIHQPKPNHRNPSSGRVESRKPYNY</sequence>
<dbReference type="EMBL" id="CAJNOC010001064">
    <property type="protein sequence ID" value="CAF0831466.1"/>
    <property type="molecule type" value="Genomic_DNA"/>
</dbReference>
<organism evidence="2 3">
    <name type="scientific">Brachionus calyciflorus</name>
    <dbReference type="NCBI Taxonomy" id="104777"/>
    <lineage>
        <taxon>Eukaryota</taxon>
        <taxon>Metazoa</taxon>
        <taxon>Spiralia</taxon>
        <taxon>Gnathifera</taxon>
        <taxon>Rotifera</taxon>
        <taxon>Eurotatoria</taxon>
        <taxon>Monogononta</taxon>
        <taxon>Pseudotrocha</taxon>
        <taxon>Ploima</taxon>
        <taxon>Brachionidae</taxon>
        <taxon>Brachionus</taxon>
    </lineage>
</organism>
<dbReference type="OrthoDB" id="10007483at2759"/>
<feature type="compositionally biased region" description="Polar residues" evidence="1">
    <location>
        <begin position="579"/>
        <end position="588"/>
    </location>
</feature>
<accession>A0A813V1S9</accession>
<protein>
    <submittedName>
        <fullName evidence="2">Uncharacterized protein</fullName>
    </submittedName>
</protein>
<reference evidence="2" key="1">
    <citation type="submission" date="2021-02" db="EMBL/GenBank/DDBJ databases">
        <authorList>
            <person name="Nowell W R."/>
        </authorList>
    </citation>
    <scope>NUCLEOTIDE SEQUENCE</scope>
    <source>
        <strain evidence="2">Ploen Becks lab</strain>
    </source>
</reference>
<evidence type="ECO:0000313" key="2">
    <source>
        <dbReference type="EMBL" id="CAF0831466.1"/>
    </source>
</evidence>
<evidence type="ECO:0000256" key="1">
    <source>
        <dbReference type="SAM" id="MobiDB-lite"/>
    </source>
</evidence>
<name>A0A813V1S9_9BILA</name>
<comment type="caution">
    <text evidence="2">The sequence shown here is derived from an EMBL/GenBank/DDBJ whole genome shotgun (WGS) entry which is preliminary data.</text>
</comment>
<dbReference type="AlphaFoldDB" id="A0A813V1S9"/>
<keyword evidence="3" id="KW-1185">Reference proteome</keyword>
<proteinExistence type="predicted"/>
<feature type="region of interest" description="Disordered" evidence="1">
    <location>
        <begin position="579"/>
        <end position="655"/>
    </location>
</feature>